<dbReference type="Gramene" id="Jr06_19340_p2">
    <property type="protein sequence ID" value="cds.Jr06_19340_p2"/>
    <property type="gene ID" value="Jr06_19340"/>
</dbReference>
<sequence>MCNSNSNIVNMNGLNKNHPTCMHVTFINYASAELFAGEVQTMSLSAGRSSLLQNWLYSRVSPLSFFTSTTRNVGVMAKISAAMASFPLRPLSWPCSLTLDSLFVTLNLPSLAATSSSFDITLLAGLVVANLSSSFSSLFFSSNSGDKSNPSDKDMMWNAFRDSVSLPDFSQMVSSNSSWSSLLLVFMLLGTDFLNQELSMIFEIVIRVLGFGSRSFVTSLRASEENQGGHLKSPR</sequence>
<organism evidence="1 2">
    <name type="scientific">Juglans regia</name>
    <name type="common">English walnut</name>
    <dbReference type="NCBI Taxonomy" id="51240"/>
    <lineage>
        <taxon>Eukaryota</taxon>
        <taxon>Viridiplantae</taxon>
        <taxon>Streptophyta</taxon>
        <taxon>Embryophyta</taxon>
        <taxon>Tracheophyta</taxon>
        <taxon>Spermatophyta</taxon>
        <taxon>Magnoliopsida</taxon>
        <taxon>eudicotyledons</taxon>
        <taxon>Gunneridae</taxon>
        <taxon>Pentapetalae</taxon>
        <taxon>rosids</taxon>
        <taxon>fabids</taxon>
        <taxon>Fagales</taxon>
        <taxon>Juglandaceae</taxon>
        <taxon>Juglans</taxon>
    </lineage>
</organism>
<accession>A0A834CYE2</accession>
<evidence type="ECO:0000313" key="1">
    <source>
        <dbReference type="EMBL" id="KAF5469535.1"/>
    </source>
</evidence>
<reference evidence="1" key="1">
    <citation type="submission" date="2015-10" db="EMBL/GenBank/DDBJ databases">
        <authorList>
            <person name="Martinez-Garcia P.J."/>
            <person name="Crepeau M.W."/>
            <person name="Puiu D."/>
            <person name="Gonzalez-Ibeas D."/>
            <person name="Whalen J."/>
            <person name="Stevens K."/>
            <person name="Paul R."/>
            <person name="Butterfield T."/>
            <person name="Britton M."/>
            <person name="Reagan R."/>
            <person name="Chakraborty S."/>
            <person name="Walawage S.L."/>
            <person name="Vasquez-Gross H.A."/>
            <person name="Cardeno C."/>
            <person name="Famula R."/>
            <person name="Pratt K."/>
            <person name="Kuruganti S."/>
            <person name="Aradhya M.K."/>
            <person name="Leslie C.A."/>
            <person name="Dandekar A.M."/>
            <person name="Salzberg S.L."/>
            <person name="Wegrzyn J.L."/>
            <person name="Langley C.H."/>
            <person name="Neale D.B."/>
        </authorList>
    </citation>
    <scope>NUCLEOTIDE SEQUENCE</scope>
    <source>
        <tissue evidence="1">Leaves</tissue>
    </source>
</reference>
<gene>
    <name evidence="1" type="ORF">F2P56_013599</name>
</gene>
<proteinExistence type="predicted"/>
<comment type="caution">
    <text evidence="1">The sequence shown here is derived from an EMBL/GenBank/DDBJ whole genome shotgun (WGS) entry which is preliminary data.</text>
</comment>
<dbReference type="AlphaFoldDB" id="A0A834CYE2"/>
<protein>
    <submittedName>
        <fullName evidence="1">Uncharacterized protein</fullName>
    </submittedName>
</protein>
<dbReference type="EMBL" id="LIHL02000006">
    <property type="protein sequence ID" value="KAF5469535.1"/>
    <property type="molecule type" value="Genomic_DNA"/>
</dbReference>
<dbReference type="Proteomes" id="UP000619265">
    <property type="component" value="Unassembled WGS sequence"/>
</dbReference>
<name>A0A834CYE2_JUGRE</name>
<reference evidence="1" key="2">
    <citation type="submission" date="2020-03" db="EMBL/GenBank/DDBJ databases">
        <title>Walnut 2.0.</title>
        <authorList>
            <person name="Marrano A."/>
            <person name="Britton M."/>
            <person name="Zimin A.V."/>
            <person name="Zaini P.A."/>
            <person name="Workman R."/>
            <person name="Puiu D."/>
            <person name="Bianco L."/>
            <person name="Allen B.J."/>
            <person name="Troggio M."/>
            <person name="Leslie C.A."/>
            <person name="Timp W."/>
            <person name="Dendekar A."/>
            <person name="Salzberg S.L."/>
            <person name="Neale D.B."/>
        </authorList>
    </citation>
    <scope>NUCLEOTIDE SEQUENCE</scope>
    <source>
        <tissue evidence="1">Leaves</tissue>
    </source>
</reference>
<evidence type="ECO:0000313" key="2">
    <source>
        <dbReference type="Proteomes" id="UP000619265"/>
    </source>
</evidence>